<dbReference type="GO" id="GO:0008616">
    <property type="term" value="P:tRNA queuosine(34) biosynthetic process"/>
    <property type="evidence" value="ECO:0007669"/>
    <property type="project" value="UniProtKB-UniRule"/>
</dbReference>
<dbReference type="Gene3D" id="2.40.10.240">
    <property type="entry name" value="QueA-like"/>
    <property type="match status" value="1"/>
</dbReference>
<dbReference type="InterPro" id="IPR042118">
    <property type="entry name" value="QueA_dom1"/>
</dbReference>
<proteinExistence type="inferred from homology"/>
<comment type="pathway">
    <text evidence="2 13">tRNA modification; tRNA-queuosine biosynthesis.</text>
</comment>
<keyword evidence="5 13" id="KW-0808">Transferase</keyword>
<dbReference type="FunFam" id="2.40.10.240:FF:000001">
    <property type="entry name" value="S-adenosylmethionine:tRNA ribosyltransferase-isomerase"/>
    <property type="match status" value="1"/>
</dbReference>
<dbReference type="GO" id="GO:0005737">
    <property type="term" value="C:cytoplasm"/>
    <property type="evidence" value="ECO:0007669"/>
    <property type="project" value="UniProtKB-SubCell"/>
</dbReference>
<evidence type="ECO:0000256" key="7">
    <source>
        <dbReference type="ARBA" id="ARBA00022785"/>
    </source>
</evidence>
<organism evidence="14">
    <name type="scientific">Shewanella xiamenensis</name>
    <dbReference type="NCBI Taxonomy" id="332186"/>
    <lineage>
        <taxon>Bacteria</taxon>
        <taxon>Pseudomonadati</taxon>
        <taxon>Pseudomonadota</taxon>
        <taxon>Gammaproteobacteria</taxon>
        <taxon>Alteromonadales</taxon>
        <taxon>Shewanellaceae</taxon>
        <taxon>Shewanella</taxon>
    </lineage>
</organism>
<evidence type="ECO:0000313" key="14">
    <source>
        <dbReference type="EMBL" id="MDG5899060.1"/>
    </source>
</evidence>
<dbReference type="InterPro" id="IPR042119">
    <property type="entry name" value="QueA_dom2"/>
</dbReference>
<dbReference type="HAMAP" id="MF_00113">
    <property type="entry name" value="QueA"/>
    <property type="match status" value="1"/>
</dbReference>
<evidence type="ECO:0000256" key="2">
    <source>
        <dbReference type="ARBA" id="ARBA00004691"/>
    </source>
</evidence>
<name>A0AAW6QU68_9GAMM</name>
<keyword evidence="6 13" id="KW-0949">S-adenosyl-L-methionine</keyword>
<sequence>MRVTDFSFDLPDELIARYPMAQRTASRLLTLDGNTGTLADKQFTDLLEMINPGDLMVFNNTRVIPARLFGQKASGGKLEILVERMLDDKRILAHVRSSKSPKVDSIIHLDGGYEMKMAARHDALFELELLSDLTILEVLEAVGHMPLPPYIDRPDEDADKERYQTVYNQNPGAVAAPTAGLHFDDVMLEALKAKGVNIAFVTLHVGAGTFQPVRVDNVLEHKMHSEWANVPQDVVDLIAQTKAAGKRVVAVGTTSVRSLESAARASEGELKAFSGDTDIFIYPGYQFQIVDAMITNFHLPESTLIMLVSAFAGFDHVMVAYQHAITQKYRFFSYGDAMFVTKKAH</sequence>
<dbReference type="Gene3D" id="3.40.1780.10">
    <property type="entry name" value="QueA-like"/>
    <property type="match status" value="1"/>
</dbReference>
<dbReference type="Pfam" id="PF02547">
    <property type="entry name" value="Queuosine_synth"/>
    <property type="match status" value="1"/>
</dbReference>
<protein>
    <recommendedName>
        <fullName evidence="11 13">S-adenosylmethionine:tRNA ribosyltransferase-isomerase</fullName>
        <ecNumber evidence="10 13">2.4.99.17</ecNumber>
    </recommendedName>
    <alternativeName>
        <fullName evidence="12 13">Queuosine biosynthesis protein QueA</fullName>
    </alternativeName>
</protein>
<comment type="subunit">
    <text evidence="3 13">Monomer.</text>
</comment>
<evidence type="ECO:0000256" key="11">
    <source>
        <dbReference type="ARBA" id="ARBA00069325"/>
    </source>
</evidence>
<evidence type="ECO:0000256" key="6">
    <source>
        <dbReference type="ARBA" id="ARBA00022691"/>
    </source>
</evidence>
<reference evidence="14" key="1">
    <citation type="journal article" date="2019" name="Int J Environ Res Public Health">
        <title>Characterization of Chromosome-Mediated BlaOXA-894 in Shewanella xiamenensis Isolated from Pig Wastewater.</title>
        <authorList>
            <person name="Zou H."/>
            <person name="Zhou Z."/>
            <person name="Xia H."/>
            <person name="Zhao Q."/>
            <person name="Li X."/>
        </authorList>
    </citation>
    <scope>NUCLEOTIDE SEQUENCE</scope>
    <source>
        <strain evidence="14">2015oxa</strain>
    </source>
</reference>
<keyword evidence="14" id="KW-0328">Glycosyltransferase</keyword>
<evidence type="ECO:0000256" key="12">
    <source>
        <dbReference type="ARBA" id="ARBA00076160"/>
    </source>
</evidence>
<dbReference type="PANTHER" id="PTHR30307">
    <property type="entry name" value="S-ADENOSYLMETHIONINE:TRNA RIBOSYLTRANSFERASE-ISOMERASE"/>
    <property type="match status" value="1"/>
</dbReference>
<dbReference type="EC" id="2.4.99.17" evidence="10 13"/>
<comment type="caution">
    <text evidence="14">The sequence shown here is derived from an EMBL/GenBank/DDBJ whole genome shotgun (WGS) entry which is preliminary data.</text>
</comment>
<dbReference type="NCBIfam" id="NF001140">
    <property type="entry name" value="PRK00147.1"/>
    <property type="match status" value="1"/>
</dbReference>
<comment type="function">
    <text evidence="13">Transfers and isomerizes the ribose moiety from AdoMet to the 7-aminomethyl group of 7-deazaguanine (preQ1-tRNA) to give epoxyqueuosine (oQ-tRNA).</text>
</comment>
<keyword evidence="4 13" id="KW-0963">Cytoplasm</keyword>
<evidence type="ECO:0000256" key="4">
    <source>
        <dbReference type="ARBA" id="ARBA00022490"/>
    </source>
</evidence>
<evidence type="ECO:0000256" key="5">
    <source>
        <dbReference type="ARBA" id="ARBA00022679"/>
    </source>
</evidence>
<accession>A0AAW6QU68</accession>
<evidence type="ECO:0000256" key="8">
    <source>
        <dbReference type="ARBA" id="ARBA00052751"/>
    </source>
</evidence>
<dbReference type="Proteomes" id="UP001152518">
    <property type="component" value="Unassembled WGS sequence"/>
</dbReference>
<comment type="subcellular location">
    <subcellularLocation>
        <location evidence="1 13">Cytoplasm</location>
    </subcellularLocation>
</comment>
<dbReference type="NCBIfam" id="TIGR00113">
    <property type="entry name" value="queA"/>
    <property type="match status" value="1"/>
</dbReference>
<dbReference type="RefSeq" id="WP_172588063.1">
    <property type="nucleotide sequence ID" value="NZ_BLRE01000034.1"/>
</dbReference>
<gene>
    <name evidence="13 14" type="primary">queA</name>
    <name evidence="14" type="ORF">E2650_03865</name>
</gene>
<dbReference type="GO" id="GO:0051075">
    <property type="term" value="F:S-adenosylmethionine:tRNA ribosyltransferase-isomerase activity"/>
    <property type="evidence" value="ECO:0007669"/>
    <property type="project" value="UniProtKB-EC"/>
</dbReference>
<dbReference type="AlphaFoldDB" id="A0AAW6QU68"/>
<keyword evidence="7 13" id="KW-0671">Queuosine biosynthesis</keyword>
<dbReference type="PANTHER" id="PTHR30307:SF0">
    <property type="entry name" value="S-ADENOSYLMETHIONINE:TRNA RIBOSYLTRANSFERASE-ISOMERASE"/>
    <property type="match status" value="1"/>
</dbReference>
<dbReference type="EMBL" id="SUNE01000002">
    <property type="protein sequence ID" value="MDG5899060.1"/>
    <property type="molecule type" value="Genomic_DNA"/>
</dbReference>
<comment type="catalytic activity">
    <reaction evidence="8 13">
        <text>7-aminomethyl-7-carbaguanosine(34) in tRNA + S-adenosyl-L-methionine = epoxyqueuosine(34) in tRNA + adenine + L-methionine + 2 H(+)</text>
        <dbReference type="Rhea" id="RHEA:32155"/>
        <dbReference type="Rhea" id="RHEA-COMP:10342"/>
        <dbReference type="Rhea" id="RHEA-COMP:18582"/>
        <dbReference type="ChEBI" id="CHEBI:15378"/>
        <dbReference type="ChEBI" id="CHEBI:16708"/>
        <dbReference type="ChEBI" id="CHEBI:57844"/>
        <dbReference type="ChEBI" id="CHEBI:59789"/>
        <dbReference type="ChEBI" id="CHEBI:82833"/>
        <dbReference type="ChEBI" id="CHEBI:194443"/>
        <dbReference type="EC" id="2.4.99.17"/>
    </reaction>
</comment>
<evidence type="ECO:0000256" key="13">
    <source>
        <dbReference type="HAMAP-Rule" id="MF_00113"/>
    </source>
</evidence>
<evidence type="ECO:0000256" key="10">
    <source>
        <dbReference type="ARBA" id="ARBA00066503"/>
    </source>
</evidence>
<reference evidence="14" key="2">
    <citation type="submission" date="2019-04" db="EMBL/GenBank/DDBJ databases">
        <authorList>
            <person name="Zou H."/>
        </authorList>
    </citation>
    <scope>NUCLEOTIDE SEQUENCE</scope>
    <source>
        <strain evidence="14">2015oxa</strain>
    </source>
</reference>
<evidence type="ECO:0000256" key="1">
    <source>
        <dbReference type="ARBA" id="ARBA00004496"/>
    </source>
</evidence>
<dbReference type="SUPFAM" id="SSF111337">
    <property type="entry name" value="QueA-like"/>
    <property type="match status" value="1"/>
</dbReference>
<evidence type="ECO:0000256" key="3">
    <source>
        <dbReference type="ARBA" id="ARBA00011245"/>
    </source>
</evidence>
<comment type="similarity">
    <text evidence="9 13">Belongs to the QueA family.</text>
</comment>
<evidence type="ECO:0000256" key="9">
    <source>
        <dbReference type="ARBA" id="ARBA00061210"/>
    </source>
</evidence>
<dbReference type="InterPro" id="IPR036100">
    <property type="entry name" value="QueA_sf"/>
</dbReference>
<dbReference type="InterPro" id="IPR003699">
    <property type="entry name" value="QueA"/>
</dbReference>
<dbReference type="FunFam" id="3.40.1780.10:FF:000001">
    <property type="entry name" value="S-adenosylmethionine:tRNA ribosyltransferase-isomerase"/>
    <property type="match status" value="1"/>
</dbReference>